<feature type="region of interest" description="Disordered" evidence="1">
    <location>
        <begin position="1"/>
        <end position="50"/>
    </location>
</feature>
<comment type="caution">
    <text evidence="2">The sequence shown here is derived from an EMBL/GenBank/DDBJ whole genome shotgun (WGS) entry which is preliminary data.</text>
</comment>
<gene>
    <name evidence="2" type="ORF">WHR41_01524</name>
</gene>
<keyword evidence="3" id="KW-1185">Reference proteome</keyword>
<name>A0AB34KXY2_9PEZI</name>
<evidence type="ECO:0000313" key="3">
    <source>
        <dbReference type="Proteomes" id="UP000803884"/>
    </source>
</evidence>
<dbReference type="EMBL" id="JAAQHG020000004">
    <property type="protein sequence ID" value="KAL1589635.1"/>
    <property type="molecule type" value="Genomic_DNA"/>
</dbReference>
<dbReference type="Proteomes" id="UP000803884">
    <property type="component" value="Unassembled WGS sequence"/>
</dbReference>
<evidence type="ECO:0000256" key="1">
    <source>
        <dbReference type="SAM" id="MobiDB-lite"/>
    </source>
</evidence>
<feature type="region of interest" description="Disordered" evidence="1">
    <location>
        <begin position="125"/>
        <end position="147"/>
    </location>
</feature>
<dbReference type="AlphaFoldDB" id="A0AB34KXY2"/>
<dbReference type="GeneID" id="96002968"/>
<proteinExistence type="predicted"/>
<protein>
    <submittedName>
        <fullName evidence="2">Uncharacterized protein</fullName>
    </submittedName>
</protein>
<organism evidence="2 3">
    <name type="scientific">Cladosporium halotolerans</name>
    <dbReference type="NCBI Taxonomy" id="1052096"/>
    <lineage>
        <taxon>Eukaryota</taxon>
        <taxon>Fungi</taxon>
        <taxon>Dikarya</taxon>
        <taxon>Ascomycota</taxon>
        <taxon>Pezizomycotina</taxon>
        <taxon>Dothideomycetes</taxon>
        <taxon>Dothideomycetidae</taxon>
        <taxon>Cladosporiales</taxon>
        <taxon>Cladosporiaceae</taxon>
        <taxon>Cladosporium</taxon>
    </lineage>
</organism>
<reference evidence="2 3" key="1">
    <citation type="journal article" date="2020" name="Microbiol. Resour. Announc.">
        <title>Draft Genome Sequence of a Cladosporium Species Isolated from the Mesophotic Ascidian Didemnum maculosum.</title>
        <authorList>
            <person name="Gioti A."/>
            <person name="Siaperas R."/>
            <person name="Nikolaivits E."/>
            <person name="Le Goff G."/>
            <person name="Ouazzani J."/>
            <person name="Kotoulas G."/>
            <person name="Topakas E."/>
        </authorList>
    </citation>
    <scope>NUCLEOTIDE SEQUENCE [LARGE SCALE GENOMIC DNA]</scope>
    <source>
        <strain evidence="2 3">TM138-S3</strain>
    </source>
</reference>
<feature type="compositionally biased region" description="Basic and acidic residues" evidence="1">
    <location>
        <begin position="125"/>
        <end position="137"/>
    </location>
</feature>
<accession>A0AB34KXY2</accession>
<dbReference type="RefSeq" id="XP_069232740.1">
    <property type="nucleotide sequence ID" value="XM_069370130.1"/>
</dbReference>
<evidence type="ECO:0000313" key="2">
    <source>
        <dbReference type="EMBL" id="KAL1589635.1"/>
    </source>
</evidence>
<sequence length="147" mass="15371">MPPVQGTGKAPNIANPNMPSASKPGSKAPSAAGAKEAAPESAAVVAKDDPAKAIEKLEIRTKAVNANNVARVANSQLTSSEEKLHPLVSLKTGKTLDKFPETSKDLSKLTLINIDNMLSALEADRSGNEAAKREKLRIQIGLKPNPA</sequence>
<feature type="compositionally biased region" description="Low complexity" evidence="1">
    <location>
        <begin position="19"/>
        <end position="45"/>
    </location>
</feature>